<sequence length="140" mass="15357">MSDIRPLTPRECLDLLASQSIGRLAYSESALPAIRPVNYFLHNGDVIVRTSRGGSLAKLTKEVVAFEVDSVDPDTRTGWSVVVVGKVRPVSDIEELVALADPLRRPWADGERAHFLRVPIEIISGRRLELSADPKLSVAT</sequence>
<dbReference type="SUPFAM" id="SSF50475">
    <property type="entry name" value="FMN-binding split barrel"/>
    <property type="match status" value="1"/>
</dbReference>
<organism evidence="1 2">
    <name type="scientific">Amycolatopsis alkalitolerans</name>
    <dbReference type="NCBI Taxonomy" id="2547244"/>
    <lineage>
        <taxon>Bacteria</taxon>
        <taxon>Bacillati</taxon>
        <taxon>Actinomycetota</taxon>
        <taxon>Actinomycetes</taxon>
        <taxon>Pseudonocardiales</taxon>
        <taxon>Pseudonocardiaceae</taxon>
        <taxon>Amycolatopsis</taxon>
    </lineage>
</organism>
<comment type="caution">
    <text evidence="1">The sequence shown here is derived from an EMBL/GenBank/DDBJ whole genome shotgun (WGS) entry which is preliminary data.</text>
</comment>
<name>A0A5C4M7Q7_9PSEU</name>
<proteinExistence type="predicted"/>
<evidence type="ECO:0000313" key="2">
    <source>
        <dbReference type="Proteomes" id="UP000305546"/>
    </source>
</evidence>
<evidence type="ECO:0000313" key="1">
    <source>
        <dbReference type="EMBL" id="TNC27750.1"/>
    </source>
</evidence>
<keyword evidence="2" id="KW-1185">Reference proteome</keyword>
<accession>A0A5C4M7Q7</accession>
<gene>
    <name evidence="1" type="ORF">FG385_08525</name>
</gene>
<protein>
    <submittedName>
        <fullName evidence="1">Pyridoxamine 5'-phosphate oxidase family protein</fullName>
    </submittedName>
</protein>
<dbReference type="Pfam" id="PF12900">
    <property type="entry name" value="Pyridox_ox_2"/>
    <property type="match status" value="1"/>
</dbReference>
<dbReference type="InterPro" id="IPR012349">
    <property type="entry name" value="Split_barrel_FMN-bd"/>
</dbReference>
<dbReference type="OrthoDB" id="3212118at2"/>
<reference evidence="1 2" key="1">
    <citation type="submission" date="2019-06" db="EMBL/GenBank/DDBJ databases">
        <title>Amycolatopsis alkalitolerans sp. nov., isolated from Gastrodia elata Blume.</title>
        <authorList>
            <person name="Narsing Rao M.P."/>
            <person name="Li W.J."/>
        </authorList>
    </citation>
    <scope>NUCLEOTIDE SEQUENCE [LARGE SCALE GENOMIC DNA]</scope>
    <source>
        <strain evidence="1 2">SYSUP0005</strain>
    </source>
</reference>
<dbReference type="EMBL" id="VDFW01000005">
    <property type="protein sequence ID" value="TNC27750.1"/>
    <property type="molecule type" value="Genomic_DNA"/>
</dbReference>
<dbReference type="InterPro" id="IPR024747">
    <property type="entry name" value="Pyridox_Oxase-rel"/>
</dbReference>
<dbReference type="AlphaFoldDB" id="A0A5C4M7Q7"/>
<dbReference type="Proteomes" id="UP000305546">
    <property type="component" value="Unassembled WGS sequence"/>
</dbReference>
<dbReference type="RefSeq" id="WP_139096073.1">
    <property type="nucleotide sequence ID" value="NZ_VDFW01000005.1"/>
</dbReference>
<dbReference type="Gene3D" id="2.30.110.10">
    <property type="entry name" value="Electron Transport, Fmn-binding Protein, Chain A"/>
    <property type="match status" value="1"/>
</dbReference>